<comment type="similarity">
    <text evidence="1">Belongs to the DapA family.</text>
</comment>
<evidence type="ECO:0000313" key="4">
    <source>
        <dbReference type="Proteomes" id="UP001196509"/>
    </source>
</evidence>
<dbReference type="Pfam" id="PF00701">
    <property type="entry name" value="DHDPS"/>
    <property type="match status" value="1"/>
</dbReference>
<protein>
    <submittedName>
        <fullName evidence="3">Dihydrodipicolinate synthase family protein</fullName>
    </submittedName>
</protein>
<dbReference type="RefSeq" id="WP_220227908.1">
    <property type="nucleotide sequence ID" value="NZ_JAICBX010000002.1"/>
</dbReference>
<dbReference type="GO" id="GO:0008840">
    <property type="term" value="F:4-hydroxy-tetrahydrodipicolinate synthase activity"/>
    <property type="evidence" value="ECO:0007669"/>
    <property type="project" value="TreeGrafter"/>
</dbReference>
<dbReference type="AlphaFoldDB" id="A0AAE3CZD7"/>
<sequence>MAISIEGIVPVMLTPFTGQDTIDDEGLAALVEWYLDNGADALFAVCQSSEMQKLSLDERVALARSVVEKAAGRAPVIASGHISDRIEDQIAELQAMADTGVDGLVLVTNRLDPDDAGTEAFKSNLDRLIGELPADMPLGLYECPAPYRRLLSDEELAYCRDTGRFVVLKDVSCDIDTVRRRVELTEGSPLAIINANAAIAFEAMQAGSRGFSGVFTNFHPDLYAYVYANRDRGDDPLISDLVTFLALAAMAEGMGYPRIAKEYHRELGTFENTASRVVDYDVFDRHWASRDLLNHIKKCTTRFRTAIARQAEA</sequence>
<dbReference type="SMART" id="SM01130">
    <property type="entry name" value="DHDPS"/>
    <property type="match status" value="1"/>
</dbReference>
<dbReference type="PANTHER" id="PTHR12128">
    <property type="entry name" value="DIHYDRODIPICOLINATE SYNTHASE"/>
    <property type="match status" value="1"/>
</dbReference>
<evidence type="ECO:0000256" key="2">
    <source>
        <dbReference type="ARBA" id="ARBA00023239"/>
    </source>
</evidence>
<gene>
    <name evidence="3" type="ORF">K1W69_08250</name>
</gene>
<keyword evidence="2" id="KW-0456">Lyase</keyword>
<reference evidence="3" key="1">
    <citation type="submission" date="2021-08" db="EMBL/GenBank/DDBJ databases">
        <title>Hoeflea bacterium WL0058 sp. nov., isolated from the sediment.</title>
        <authorList>
            <person name="Wang L."/>
            <person name="Zhang D."/>
        </authorList>
    </citation>
    <scope>NUCLEOTIDE SEQUENCE</scope>
    <source>
        <strain evidence="3">WL0058</strain>
    </source>
</reference>
<dbReference type="PANTHER" id="PTHR12128:SF66">
    <property type="entry name" value="4-HYDROXY-2-OXOGLUTARATE ALDOLASE, MITOCHONDRIAL"/>
    <property type="match status" value="1"/>
</dbReference>
<accession>A0AAE3CZD7</accession>
<evidence type="ECO:0000256" key="1">
    <source>
        <dbReference type="ARBA" id="ARBA00007592"/>
    </source>
</evidence>
<dbReference type="CDD" id="cd00408">
    <property type="entry name" value="DHDPS-like"/>
    <property type="match status" value="1"/>
</dbReference>
<evidence type="ECO:0000313" key="3">
    <source>
        <dbReference type="EMBL" id="MBW8637175.1"/>
    </source>
</evidence>
<dbReference type="Proteomes" id="UP001196509">
    <property type="component" value="Unassembled WGS sequence"/>
</dbReference>
<proteinExistence type="inferred from homology"/>
<organism evidence="3 4">
    <name type="scientific">Flavimaribacter sediminis</name>
    <dbReference type="NCBI Taxonomy" id="2865987"/>
    <lineage>
        <taxon>Bacteria</taxon>
        <taxon>Pseudomonadati</taxon>
        <taxon>Pseudomonadota</taxon>
        <taxon>Alphaproteobacteria</taxon>
        <taxon>Hyphomicrobiales</taxon>
        <taxon>Rhizobiaceae</taxon>
        <taxon>Flavimaribacter</taxon>
    </lineage>
</organism>
<dbReference type="Gene3D" id="3.20.20.70">
    <property type="entry name" value="Aldolase class I"/>
    <property type="match status" value="1"/>
</dbReference>
<name>A0AAE3CZD7_9HYPH</name>
<dbReference type="InterPro" id="IPR013785">
    <property type="entry name" value="Aldolase_TIM"/>
</dbReference>
<dbReference type="SUPFAM" id="SSF51569">
    <property type="entry name" value="Aldolase"/>
    <property type="match status" value="1"/>
</dbReference>
<dbReference type="EMBL" id="JAICBX010000002">
    <property type="protein sequence ID" value="MBW8637175.1"/>
    <property type="molecule type" value="Genomic_DNA"/>
</dbReference>
<comment type="caution">
    <text evidence="3">The sequence shown here is derived from an EMBL/GenBank/DDBJ whole genome shotgun (WGS) entry which is preliminary data.</text>
</comment>
<keyword evidence="4" id="KW-1185">Reference proteome</keyword>
<dbReference type="InterPro" id="IPR002220">
    <property type="entry name" value="DapA-like"/>
</dbReference>